<dbReference type="SUPFAM" id="SSF52402">
    <property type="entry name" value="Adenine nucleotide alpha hydrolases-like"/>
    <property type="match status" value="2"/>
</dbReference>
<dbReference type="PRINTS" id="PR01438">
    <property type="entry name" value="UNVRSLSTRESS"/>
</dbReference>
<gene>
    <name evidence="3" type="ORF">GMJLKIPL_6439</name>
</gene>
<dbReference type="Gene3D" id="3.40.50.12370">
    <property type="match status" value="1"/>
</dbReference>
<dbReference type="Pfam" id="PF00582">
    <property type="entry name" value="Usp"/>
    <property type="match status" value="2"/>
</dbReference>
<accession>A0ABQ4SRJ1</accession>
<sequence>MDYANILVSADLGDAAPDRIWLAASLARRFGATLTGAAANKPSPVILVSDVYDAMEQEERNAARARAALEQPRELFGRGAGDGTLTDWRPGLADPTRHLVEQARAADLVVVGRHGPEDEEPGPLGAMPGPVLMEAGRPVLVVPPHLAHLKAARVVVAWRDGPEARRAVTAALPFLREADEVLVAAAGADAHRQGVEDVAAHLARHGAHVTIHLLRGTGRDSEEIIDFALRQDADLIVTGAYGHSRLREWVFGSFTRDLLDRSPVCCLMSH</sequence>
<keyword evidence="4" id="KW-1185">Reference proteome</keyword>
<proteinExistence type="inferred from homology"/>
<dbReference type="RefSeq" id="WP_238241842.1">
    <property type="nucleotide sequence ID" value="NZ_BPQQ01000122.1"/>
</dbReference>
<reference evidence="3" key="1">
    <citation type="journal article" date="2021" name="Front. Microbiol.">
        <title>Comprehensive Comparative Genomics and Phenotyping of Methylobacterium Species.</title>
        <authorList>
            <person name="Alessa O."/>
            <person name="Ogura Y."/>
            <person name="Fujitani Y."/>
            <person name="Takami H."/>
            <person name="Hayashi T."/>
            <person name="Sahin N."/>
            <person name="Tani A."/>
        </authorList>
    </citation>
    <scope>NUCLEOTIDE SEQUENCE</scope>
    <source>
        <strain evidence="3">DSM 17168</strain>
    </source>
</reference>
<name>A0ABQ4SRJ1_9HYPH</name>
<feature type="domain" description="UspA" evidence="2">
    <location>
        <begin position="176"/>
        <end position="268"/>
    </location>
</feature>
<comment type="caution">
    <text evidence="3">The sequence shown here is derived from an EMBL/GenBank/DDBJ whole genome shotgun (WGS) entry which is preliminary data.</text>
</comment>
<dbReference type="PANTHER" id="PTHR46268">
    <property type="entry name" value="STRESS RESPONSE PROTEIN NHAX"/>
    <property type="match status" value="1"/>
</dbReference>
<reference evidence="3" key="2">
    <citation type="submission" date="2021-08" db="EMBL/GenBank/DDBJ databases">
        <authorList>
            <person name="Tani A."/>
            <person name="Ola A."/>
            <person name="Ogura Y."/>
            <person name="Katsura K."/>
            <person name="Hayashi T."/>
        </authorList>
    </citation>
    <scope>NUCLEOTIDE SEQUENCE</scope>
    <source>
        <strain evidence="3">DSM 17168</strain>
    </source>
</reference>
<dbReference type="InterPro" id="IPR006016">
    <property type="entry name" value="UspA"/>
</dbReference>
<evidence type="ECO:0000256" key="1">
    <source>
        <dbReference type="ARBA" id="ARBA00008791"/>
    </source>
</evidence>
<evidence type="ECO:0000313" key="3">
    <source>
        <dbReference type="EMBL" id="GJE04475.1"/>
    </source>
</evidence>
<feature type="domain" description="UspA" evidence="2">
    <location>
        <begin position="3"/>
        <end position="143"/>
    </location>
</feature>
<evidence type="ECO:0000313" key="4">
    <source>
        <dbReference type="Proteomes" id="UP001055153"/>
    </source>
</evidence>
<dbReference type="CDD" id="cd00293">
    <property type="entry name" value="USP-like"/>
    <property type="match status" value="1"/>
</dbReference>
<organism evidence="3 4">
    <name type="scientific">Methylobacterium isbiliense</name>
    <dbReference type="NCBI Taxonomy" id="315478"/>
    <lineage>
        <taxon>Bacteria</taxon>
        <taxon>Pseudomonadati</taxon>
        <taxon>Pseudomonadota</taxon>
        <taxon>Alphaproteobacteria</taxon>
        <taxon>Hyphomicrobiales</taxon>
        <taxon>Methylobacteriaceae</taxon>
        <taxon>Methylobacterium</taxon>
    </lineage>
</organism>
<dbReference type="InterPro" id="IPR006015">
    <property type="entry name" value="Universal_stress_UspA"/>
</dbReference>
<protein>
    <recommendedName>
        <fullName evidence="2">UspA domain-containing protein</fullName>
    </recommendedName>
</protein>
<comment type="similarity">
    <text evidence="1">Belongs to the universal stress protein A family.</text>
</comment>
<dbReference type="EMBL" id="BPQQ01000122">
    <property type="protein sequence ID" value="GJE04475.1"/>
    <property type="molecule type" value="Genomic_DNA"/>
</dbReference>
<dbReference type="Proteomes" id="UP001055153">
    <property type="component" value="Unassembled WGS sequence"/>
</dbReference>
<evidence type="ECO:0000259" key="2">
    <source>
        <dbReference type="Pfam" id="PF00582"/>
    </source>
</evidence>
<dbReference type="PANTHER" id="PTHR46268:SF15">
    <property type="entry name" value="UNIVERSAL STRESS PROTEIN HP_0031"/>
    <property type="match status" value="1"/>
</dbReference>